<gene>
    <name evidence="1" type="ORF">JFY71_05935</name>
</gene>
<accession>A0AC61MRJ3</accession>
<name>A0AC61MRJ3_9FIRM</name>
<dbReference type="EMBL" id="CP066744">
    <property type="protein sequence ID" value="QQK06888.1"/>
    <property type="molecule type" value="Genomic_DNA"/>
</dbReference>
<organism evidence="1 2">
    <name type="scientific">Miniphocaeibacter halophilus</name>
    <dbReference type="NCBI Taxonomy" id="2931922"/>
    <lineage>
        <taxon>Bacteria</taxon>
        <taxon>Bacillati</taxon>
        <taxon>Bacillota</taxon>
        <taxon>Tissierellia</taxon>
        <taxon>Tissierellales</taxon>
        <taxon>Peptoniphilaceae</taxon>
        <taxon>Miniphocaeibacter</taxon>
    </lineage>
</organism>
<evidence type="ECO:0000313" key="2">
    <source>
        <dbReference type="Proteomes" id="UP000595814"/>
    </source>
</evidence>
<dbReference type="Proteomes" id="UP000595814">
    <property type="component" value="Chromosome"/>
</dbReference>
<evidence type="ECO:0000313" key="1">
    <source>
        <dbReference type="EMBL" id="QQK06888.1"/>
    </source>
</evidence>
<protein>
    <submittedName>
        <fullName evidence="1">Helix-turn-helix transcriptional regulator</fullName>
    </submittedName>
</protein>
<keyword evidence="2" id="KW-1185">Reference proteome</keyword>
<reference evidence="1 2" key="1">
    <citation type="journal article" date="2022" name="Int. J. Syst. Evol. Microbiol.">
        <title>Miniphocaeibacter halophilus sp. nov., an ammonium-tolerant acetate-producing bacterium isolated from a biogas system.</title>
        <authorList>
            <person name="Schnurer A."/>
            <person name="Singh A."/>
            <person name="Bi S."/>
            <person name="Qiao W."/>
            <person name="Westerholm M."/>
        </authorList>
    </citation>
    <scope>NUCLEOTIDE SEQUENCE [LARGE SCALE GENOMIC DNA]</scope>
    <source>
        <strain evidence="1 2">AMB_01</strain>
    </source>
</reference>
<sequence>MENIFSNKVLKLGDIISEKRKEINWTQEELAGYLGVTKASVSKWERGRSHPDILLLPEIATLFNITIDELLCYESNLTNNQIVILTENLSSLLNEKGIEEAYKQLNFYLRRYKNQAKFLISMAQWLLNSTYAVKEEKNLEKYYKKVFELTGQVKNISSNTIYLEEAELIESVTYMLKKEYSKIIGIGEKLLSPVHNGLDEVYISALLANGNLDEFEYGFQILLYQNAVNTLGIIVAKLTTLPVNEVWFAKLIKLGENIIDLLDLKEMPTNSTLGYYIFAALGYCQLGKVELALFYLEEYTGIIENLDFPIQLKGIELFDKLEEWLDNNVIFQSTNTMKEEDVKRALAEPILNNPGFSRLEKEEKFKNIVKRLREILL</sequence>
<proteinExistence type="predicted"/>